<evidence type="ECO:0000313" key="1">
    <source>
        <dbReference type="EMBL" id="WKA13126.1"/>
    </source>
</evidence>
<reference evidence="1 2" key="1">
    <citation type="journal article" date="2023" name="Hortic Res">
        <title>The complete reference genome for grapevine (Vitis vinifera L.) genetics and breeding.</title>
        <authorList>
            <person name="Shi X."/>
            <person name="Cao S."/>
            <person name="Wang X."/>
            <person name="Huang S."/>
            <person name="Wang Y."/>
            <person name="Liu Z."/>
            <person name="Liu W."/>
            <person name="Leng X."/>
            <person name="Peng Y."/>
            <person name="Wang N."/>
            <person name="Wang Y."/>
            <person name="Ma Z."/>
            <person name="Xu X."/>
            <person name="Zhang F."/>
            <person name="Xue H."/>
            <person name="Zhong H."/>
            <person name="Wang Y."/>
            <person name="Zhang K."/>
            <person name="Velt A."/>
            <person name="Avia K."/>
            <person name="Holtgrawe D."/>
            <person name="Grimplet J."/>
            <person name="Matus J.T."/>
            <person name="Ware D."/>
            <person name="Wu X."/>
            <person name="Wang H."/>
            <person name="Liu C."/>
            <person name="Fang Y."/>
            <person name="Rustenholz C."/>
            <person name="Cheng Z."/>
            <person name="Xiao H."/>
            <person name="Zhou Y."/>
        </authorList>
    </citation>
    <scope>NUCLEOTIDE SEQUENCE [LARGE SCALE GENOMIC DNA]</scope>
    <source>
        <strain evidence="2">cv. Pinot noir / PN40024</strain>
        <tissue evidence="1">Leaf</tissue>
    </source>
</reference>
<protein>
    <submittedName>
        <fullName evidence="1">Uncharacterized protein</fullName>
    </submittedName>
</protein>
<proteinExistence type="predicted"/>
<name>A0ABY9E4C4_VITVI</name>
<dbReference type="Proteomes" id="UP001227230">
    <property type="component" value="Chromosome 19"/>
</dbReference>
<gene>
    <name evidence="1" type="ORF">VitviT2T_030458</name>
</gene>
<accession>A0ABY9E4C4</accession>
<dbReference type="EMBL" id="CP126666">
    <property type="protein sequence ID" value="WKA13126.1"/>
    <property type="molecule type" value="Genomic_DNA"/>
</dbReference>
<evidence type="ECO:0000313" key="2">
    <source>
        <dbReference type="Proteomes" id="UP001227230"/>
    </source>
</evidence>
<keyword evidence="2" id="KW-1185">Reference proteome</keyword>
<sequence length="154" mass="17383">MPEKAKGIWTRCHGKLKETKCNAGKYQEIRAPCRRRDRIRASTGEYETDRGSNSGEYWIIQDRKDSIQASTEKRSYTGEYRKMVESRTFALDKVCNKRSFTDLLFFSAVTVLASASYSREFRDLSAVAQASALLAVVSCITSICLKRGLEDSGT</sequence>
<organism evidence="1 2">
    <name type="scientific">Vitis vinifera</name>
    <name type="common">Grape</name>
    <dbReference type="NCBI Taxonomy" id="29760"/>
    <lineage>
        <taxon>Eukaryota</taxon>
        <taxon>Viridiplantae</taxon>
        <taxon>Streptophyta</taxon>
        <taxon>Embryophyta</taxon>
        <taxon>Tracheophyta</taxon>
        <taxon>Spermatophyta</taxon>
        <taxon>Magnoliopsida</taxon>
        <taxon>eudicotyledons</taxon>
        <taxon>Gunneridae</taxon>
        <taxon>Pentapetalae</taxon>
        <taxon>rosids</taxon>
        <taxon>Vitales</taxon>
        <taxon>Vitaceae</taxon>
        <taxon>Viteae</taxon>
        <taxon>Vitis</taxon>
    </lineage>
</organism>